<dbReference type="OrthoDB" id="3629306at2"/>
<dbReference type="RefSeq" id="WP_093949224.1">
    <property type="nucleotide sequence ID" value="NZ_NMUL01000021.1"/>
</dbReference>
<feature type="transmembrane region" description="Helical" evidence="5">
    <location>
        <begin position="120"/>
        <end position="141"/>
    </location>
</feature>
<keyword evidence="2 5" id="KW-0812">Transmembrane</keyword>
<evidence type="ECO:0000256" key="3">
    <source>
        <dbReference type="ARBA" id="ARBA00022989"/>
    </source>
</evidence>
<feature type="transmembrane region" description="Helical" evidence="5">
    <location>
        <begin position="78"/>
        <end position="99"/>
    </location>
</feature>
<feature type="domain" description="Methylamine utilisation protein MauE" evidence="6">
    <location>
        <begin position="12"/>
        <end position="134"/>
    </location>
</feature>
<evidence type="ECO:0000256" key="2">
    <source>
        <dbReference type="ARBA" id="ARBA00022692"/>
    </source>
</evidence>
<organism evidence="7 8">
    <name type="scientific">Amycolatopsis vastitatis</name>
    <dbReference type="NCBI Taxonomy" id="1905142"/>
    <lineage>
        <taxon>Bacteria</taxon>
        <taxon>Bacillati</taxon>
        <taxon>Actinomycetota</taxon>
        <taxon>Actinomycetes</taxon>
        <taxon>Pseudonocardiales</taxon>
        <taxon>Pseudonocardiaceae</taxon>
        <taxon>Amycolatopsis</taxon>
    </lineage>
</organism>
<evidence type="ECO:0000256" key="4">
    <source>
        <dbReference type="ARBA" id="ARBA00023136"/>
    </source>
</evidence>
<keyword evidence="3 5" id="KW-1133">Transmembrane helix</keyword>
<protein>
    <recommendedName>
        <fullName evidence="6">Methylamine utilisation protein MauE domain-containing protein</fullName>
    </recommendedName>
</protein>
<dbReference type="GO" id="GO:0030416">
    <property type="term" value="P:methylamine metabolic process"/>
    <property type="evidence" value="ECO:0007669"/>
    <property type="project" value="InterPro"/>
</dbReference>
<dbReference type="GO" id="GO:0016020">
    <property type="term" value="C:membrane"/>
    <property type="evidence" value="ECO:0007669"/>
    <property type="project" value="UniProtKB-SubCell"/>
</dbReference>
<reference evidence="8" key="1">
    <citation type="submission" date="2017-07" db="EMBL/GenBank/DDBJ databases">
        <title>Comparative genome mining reveals phylogenetic distribution patterns of secondary metabolites in Amycolatopsis.</title>
        <authorList>
            <person name="Adamek M."/>
            <person name="Alanjary M."/>
            <person name="Sales-Ortells H."/>
            <person name="Goodfellow M."/>
            <person name="Bull A.T."/>
            <person name="Kalinowski J."/>
            <person name="Ziemert N."/>
        </authorList>
    </citation>
    <scope>NUCLEOTIDE SEQUENCE [LARGE SCALE GENOMIC DNA]</scope>
    <source>
        <strain evidence="8">H5</strain>
    </source>
</reference>
<gene>
    <name evidence="7" type="ORF">CF165_20950</name>
</gene>
<dbReference type="Pfam" id="PF07291">
    <property type="entry name" value="MauE"/>
    <property type="match status" value="1"/>
</dbReference>
<feature type="transmembrane region" description="Helical" evidence="5">
    <location>
        <begin position="47"/>
        <end position="72"/>
    </location>
</feature>
<keyword evidence="8" id="KW-1185">Reference proteome</keyword>
<comment type="subcellular location">
    <subcellularLocation>
        <location evidence="1">Membrane</location>
        <topology evidence="1">Multi-pass membrane protein</topology>
    </subcellularLocation>
</comment>
<sequence length="179" mass="18073">MNVLWPPGMTVLTALGAILLLVAGVAHAARPRQHRAVLRAHRLLPPAWTAFAAAATAGAELIVGVAVLALLLADPVAAALPAATQAAVYCAFAGYAAVLRTRRPGVPCGCFGAEEVSWAVVARAVVLAAGSAGCAAAGAVAEVPDRWSCVAAGVVIAMAGHLVPAWRETSERKSGRSGR</sequence>
<dbReference type="EMBL" id="NMUL01000021">
    <property type="protein sequence ID" value="OXM65862.1"/>
    <property type="molecule type" value="Genomic_DNA"/>
</dbReference>
<comment type="caution">
    <text evidence="7">The sequence shown here is derived from an EMBL/GenBank/DDBJ whole genome shotgun (WGS) entry which is preliminary data.</text>
</comment>
<accession>A0A229T3T1</accession>
<feature type="transmembrane region" description="Helical" evidence="5">
    <location>
        <begin position="6"/>
        <end position="26"/>
    </location>
</feature>
<dbReference type="Proteomes" id="UP000215199">
    <property type="component" value="Unassembled WGS sequence"/>
</dbReference>
<evidence type="ECO:0000313" key="7">
    <source>
        <dbReference type="EMBL" id="OXM65862.1"/>
    </source>
</evidence>
<name>A0A229T3T1_9PSEU</name>
<proteinExistence type="predicted"/>
<dbReference type="InterPro" id="IPR009908">
    <property type="entry name" value="Methylamine_util_MauE"/>
</dbReference>
<feature type="transmembrane region" description="Helical" evidence="5">
    <location>
        <begin position="147"/>
        <end position="166"/>
    </location>
</feature>
<evidence type="ECO:0000259" key="6">
    <source>
        <dbReference type="Pfam" id="PF07291"/>
    </source>
</evidence>
<keyword evidence="4 5" id="KW-0472">Membrane</keyword>
<dbReference type="AlphaFoldDB" id="A0A229T3T1"/>
<evidence type="ECO:0000313" key="8">
    <source>
        <dbReference type="Proteomes" id="UP000215199"/>
    </source>
</evidence>
<evidence type="ECO:0000256" key="1">
    <source>
        <dbReference type="ARBA" id="ARBA00004141"/>
    </source>
</evidence>
<dbReference type="UniPathway" id="UPA00895"/>
<evidence type="ECO:0000256" key="5">
    <source>
        <dbReference type="SAM" id="Phobius"/>
    </source>
</evidence>